<dbReference type="Proteomes" id="UP000001312">
    <property type="component" value="Unassembled WGS sequence"/>
</dbReference>
<reference evidence="4" key="1">
    <citation type="journal article" date="2011" name="PLoS Genet.">
        <title>Genomic analysis of the necrotrophic fungal pathogens Sclerotinia sclerotiorum and Botrytis cinerea.</title>
        <authorList>
            <person name="Amselem J."/>
            <person name="Cuomo C.A."/>
            <person name="van Kan J.A."/>
            <person name="Viaud M."/>
            <person name="Benito E.P."/>
            <person name="Couloux A."/>
            <person name="Coutinho P.M."/>
            <person name="de Vries R.P."/>
            <person name="Dyer P.S."/>
            <person name="Fillinger S."/>
            <person name="Fournier E."/>
            <person name="Gout L."/>
            <person name="Hahn M."/>
            <person name="Kohn L."/>
            <person name="Lapalu N."/>
            <person name="Plummer K.M."/>
            <person name="Pradier J.M."/>
            <person name="Quevillon E."/>
            <person name="Sharon A."/>
            <person name="Simon A."/>
            <person name="ten Have A."/>
            <person name="Tudzynski B."/>
            <person name="Tudzynski P."/>
            <person name="Wincker P."/>
            <person name="Andrew M."/>
            <person name="Anthouard V."/>
            <person name="Beever R.E."/>
            <person name="Beffa R."/>
            <person name="Benoit I."/>
            <person name="Bouzid O."/>
            <person name="Brault B."/>
            <person name="Chen Z."/>
            <person name="Choquer M."/>
            <person name="Collemare J."/>
            <person name="Cotton P."/>
            <person name="Danchin E.G."/>
            <person name="Da Silva C."/>
            <person name="Gautier A."/>
            <person name="Giraud C."/>
            <person name="Giraud T."/>
            <person name="Gonzalez C."/>
            <person name="Grossetete S."/>
            <person name="Guldener U."/>
            <person name="Henrissat B."/>
            <person name="Howlett B.J."/>
            <person name="Kodira C."/>
            <person name="Kretschmer M."/>
            <person name="Lappartient A."/>
            <person name="Leroch M."/>
            <person name="Levis C."/>
            <person name="Mauceli E."/>
            <person name="Neuveglise C."/>
            <person name="Oeser B."/>
            <person name="Pearson M."/>
            <person name="Poulain J."/>
            <person name="Poussereau N."/>
            <person name="Quesneville H."/>
            <person name="Rascle C."/>
            <person name="Schumacher J."/>
            <person name="Segurens B."/>
            <person name="Sexton A."/>
            <person name="Silva E."/>
            <person name="Sirven C."/>
            <person name="Soanes D.M."/>
            <person name="Talbot N.J."/>
            <person name="Templeton M."/>
            <person name="Yandava C."/>
            <person name="Yarden O."/>
            <person name="Zeng Q."/>
            <person name="Rollins J.A."/>
            <person name="Lebrun M.H."/>
            <person name="Dickman M."/>
        </authorList>
    </citation>
    <scope>NUCLEOTIDE SEQUENCE [LARGE SCALE GENOMIC DNA]</scope>
    <source>
        <strain evidence="4">ATCC 18683 / 1980 / Ss-1</strain>
    </source>
</reference>
<evidence type="ECO:0000256" key="1">
    <source>
        <dbReference type="PROSITE-ProRule" id="PRU00047"/>
    </source>
</evidence>
<dbReference type="InterPro" id="IPR001878">
    <property type="entry name" value="Znf_CCHC"/>
</dbReference>
<accession>A7EG17</accession>
<keyword evidence="1" id="KW-0862">Zinc</keyword>
<protein>
    <recommendedName>
        <fullName evidence="2">CCHC-type domain-containing protein</fullName>
    </recommendedName>
</protein>
<organism evidence="3 4">
    <name type="scientific">Sclerotinia sclerotiorum (strain ATCC 18683 / 1980 / Ss-1)</name>
    <name type="common">White mold</name>
    <name type="synonym">Whetzelinia sclerotiorum</name>
    <dbReference type="NCBI Taxonomy" id="665079"/>
    <lineage>
        <taxon>Eukaryota</taxon>
        <taxon>Fungi</taxon>
        <taxon>Dikarya</taxon>
        <taxon>Ascomycota</taxon>
        <taxon>Pezizomycotina</taxon>
        <taxon>Leotiomycetes</taxon>
        <taxon>Helotiales</taxon>
        <taxon>Sclerotiniaceae</taxon>
        <taxon>Sclerotinia</taxon>
    </lineage>
</organism>
<dbReference type="SMART" id="SM00343">
    <property type="entry name" value="ZnF_C2HC"/>
    <property type="match status" value="1"/>
</dbReference>
<dbReference type="SUPFAM" id="SSF57756">
    <property type="entry name" value="Retrovirus zinc finger-like domains"/>
    <property type="match status" value="1"/>
</dbReference>
<dbReference type="Gene3D" id="4.10.60.10">
    <property type="entry name" value="Zinc finger, CCHC-type"/>
    <property type="match status" value="1"/>
</dbReference>
<keyword evidence="1" id="KW-0863">Zinc-finger</keyword>
<dbReference type="GeneID" id="5490999"/>
<dbReference type="InParanoid" id="A7EG17"/>
<dbReference type="KEGG" id="ssl:SS1G_04258"/>
<feature type="domain" description="CCHC-type" evidence="2">
    <location>
        <begin position="25"/>
        <end position="40"/>
    </location>
</feature>
<dbReference type="EMBL" id="CH476625">
    <property type="protein sequence ID" value="EDO01783.1"/>
    <property type="molecule type" value="Genomic_DNA"/>
</dbReference>
<dbReference type="GO" id="GO:0003676">
    <property type="term" value="F:nucleic acid binding"/>
    <property type="evidence" value="ECO:0007669"/>
    <property type="project" value="InterPro"/>
</dbReference>
<keyword evidence="1" id="KW-0479">Metal-binding</keyword>
<dbReference type="AlphaFoldDB" id="A7EG17"/>
<evidence type="ECO:0000313" key="3">
    <source>
        <dbReference type="EMBL" id="EDO01783.1"/>
    </source>
</evidence>
<keyword evidence="4" id="KW-1185">Reference proteome</keyword>
<sequence length="120" mass="13914">MQLDATFKNKLFKEEVERRCKDKLCFECGKPGHRARDCRSKRSSGGGYHKKFGKGQLNATFVPQLYASYPIEDDSYERKERQKEIDAILQDQEGLMLPKSDATLEEWLIGLWGMYARVGF</sequence>
<dbReference type="GO" id="GO:0008270">
    <property type="term" value="F:zinc ion binding"/>
    <property type="evidence" value="ECO:0007669"/>
    <property type="project" value="UniProtKB-KW"/>
</dbReference>
<name>A7EG17_SCLS1</name>
<evidence type="ECO:0000259" key="2">
    <source>
        <dbReference type="PROSITE" id="PS50158"/>
    </source>
</evidence>
<evidence type="ECO:0000313" key="4">
    <source>
        <dbReference type="Proteomes" id="UP000001312"/>
    </source>
</evidence>
<dbReference type="PROSITE" id="PS50158">
    <property type="entry name" value="ZF_CCHC"/>
    <property type="match status" value="1"/>
</dbReference>
<dbReference type="RefSeq" id="XP_001594451.1">
    <property type="nucleotide sequence ID" value="XM_001594401.1"/>
</dbReference>
<dbReference type="Pfam" id="PF00098">
    <property type="entry name" value="zf-CCHC"/>
    <property type="match status" value="1"/>
</dbReference>
<gene>
    <name evidence="3" type="ORF">SS1G_04258</name>
</gene>
<dbReference type="HOGENOM" id="CLU_2051047_0_0_1"/>
<proteinExistence type="predicted"/>
<dbReference type="InterPro" id="IPR036875">
    <property type="entry name" value="Znf_CCHC_sf"/>
</dbReference>